<dbReference type="FunFam" id="2.10.310.10:FF:000001">
    <property type="entry name" value="Serpin family A member 1"/>
    <property type="match status" value="1"/>
</dbReference>
<dbReference type="AlphaFoldDB" id="A0A3Q3WR67"/>
<name>A0A3Q3WR67_MOLML</name>
<keyword evidence="5" id="KW-0325">Glycoprotein</keyword>
<evidence type="ECO:0000256" key="2">
    <source>
        <dbReference type="ARBA" id="ARBA00009500"/>
    </source>
</evidence>
<evidence type="ECO:0000256" key="4">
    <source>
        <dbReference type="ARBA" id="ARBA00022729"/>
    </source>
</evidence>
<protein>
    <recommendedName>
        <fullName evidence="7">Thyroxine-binding globulin</fullName>
    </recommendedName>
    <alternativeName>
        <fullName evidence="9">Serpin A7</fullName>
    </alternativeName>
    <alternativeName>
        <fullName evidence="8">T4-binding globulin</fullName>
    </alternativeName>
</protein>
<dbReference type="InterPro" id="IPR036186">
    <property type="entry name" value="Serpin_sf"/>
</dbReference>
<evidence type="ECO:0000256" key="7">
    <source>
        <dbReference type="ARBA" id="ARBA00039512"/>
    </source>
</evidence>
<comment type="subcellular location">
    <subcellularLocation>
        <location evidence="1">Secreted</location>
    </subcellularLocation>
</comment>
<dbReference type="Ensembl" id="ENSMMOT00000020894.1">
    <property type="protein sequence ID" value="ENSMMOP00000020553.1"/>
    <property type="gene ID" value="ENSMMOG00000015634.1"/>
</dbReference>
<reference evidence="11" key="2">
    <citation type="submission" date="2025-09" db="UniProtKB">
        <authorList>
            <consortium name="Ensembl"/>
        </authorList>
    </citation>
    <scope>IDENTIFICATION</scope>
</reference>
<reference evidence="11" key="1">
    <citation type="submission" date="2025-08" db="UniProtKB">
        <authorList>
            <consortium name="Ensembl"/>
        </authorList>
    </citation>
    <scope>IDENTIFICATION</scope>
</reference>
<evidence type="ECO:0000256" key="1">
    <source>
        <dbReference type="ARBA" id="ARBA00004613"/>
    </source>
</evidence>
<dbReference type="Gene3D" id="2.10.310.10">
    <property type="entry name" value="Serpins superfamily"/>
    <property type="match status" value="1"/>
</dbReference>
<keyword evidence="12" id="KW-1185">Reference proteome</keyword>
<dbReference type="InterPro" id="IPR042178">
    <property type="entry name" value="Serpin_sf_1"/>
</dbReference>
<dbReference type="PROSITE" id="PS00284">
    <property type="entry name" value="SERPIN"/>
    <property type="match status" value="1"/>
</dbReference>
<evidence type="ECO:0000256" key="6">
    <source>
        <dbReference type="ARBA" id="ARBA00037352"/>
    </source>
</evidence>
<evidence type="ECO:0000313" key="11">
    <source>
        <dbReference type="Ensembl" id="ENSMMOP00000020553.1"/>
    </source>
</evidence>
<dbReference type="PANTHER" id="PTHR11461">
    <property type="entry name" value="SERINE PROTEASE INHIBITOR, SERPIN"/>
    <property type="match status" value="1"/>
</dbReference>
<dbReference type="InterPro" id="IPR023795">
    <property type="entry name" value="Serpin_CS"/>
</dbReference>
<accession>A0A3Q3WR67</accession>
<evidence type="ECO:0000259" key="10">
    <source>
        <dbReference type="Pfam" id="PF00079"/>
    </source>
</evidence>
<evidence type="ECO:0000313" key="12">
    <source>
        <dbReference type="Proteomes" id="UP000261620"/>
    </source>
</evidence>
<dbReference type="GO" id="GO:0005615">
    <property type="term" value="C:extracellular space"/>
    <property type="evidence" value="ECO:0007669"/>
    <property type="project" value="InterPro"/>
</dbReference>
<evidence type="ECO:0000256" key="9">
    <source>
        <dbReference type="ARBA" id="ARBA00043177"/>
    </source>
</evidence>
<dbReference type="Gene3D" id="3.30.497.10">
    <property type="entry name" value="Antithrombin, subunit I, domain 2"/>
    <property type="match status" value="1"/>
</dbReference>
<dbReference type="InterPro" id="IPR023796">
    <property type="entry name" value="Serpin_dom"/>
</dbReference>
<proteinExistence type="inferred from homology"/>
<dbReference type="GO" id="GO:0004867">
    <property type="term" value="F:serine-type endopeptidase inhibitor activity"/>
    <property type="evidence" value="ECO:0007669"/>
    <property type="project" value="InterPro"/>
</dbReference>
<sequence length="149" mass="16606">MLYDTNCSATVVRLAQSQRLATLLLLPKAELQPLEQCLSDSRMSFWLIGCHPGSNIDSLKMGITDTFSDHTDFFGISDETMLKVSKVSHRAVLNVDEKGTTAAAGTILEVMPMIMPQTMKIDRPFLVFILEYSTRNILFMGKITNPTSM</sequence>
<comment type="function">
    <text evidence="6">Major thyroid hormone transport protein in serum.</text>
</comment>
<evidence type="ECO:0000256" key="8">
    <source>
        <dbReference type="ARBA" id="ARBA00042967"/>
    </source>
</evidence>
<keyword evidence="3" id="KW-0964">Secreted</keyword>
<feature type="domain" description="Serpin" evidence="10">
    <location>
        <begin position="60"/>
        <end position="146"/>
    </location>
</feature>
<evidence type="ECO:0000256" key="5">
    <source>
        <dbReference type="ARBA" id="ARBA00023180"/>
    </source>
</evidence>
<comment type="similarity">
    <text evidence="2">Belongs to the serpin family.</text>
</comment>
<dbReference type="Pfam" id="PF00079">
    <property type="entry name" value="Serpin"/>
    <property type="match status" value="1"/>
</dbReference>
<evidence type="ECO:0000256" key="3">
    <source>
        <dbReference type="ARBA" id="ARBA00022525"/>
    </source>
</evidence>
<dbReference type="InterPro" id="IPR000215">
    <property type="entry name" value="Serpin_fam"/>
</dbReference>
<keyword evidence="4" id="KW-0732">Signal</keyword>
<dbReference type="PANTHER" id="PTHR11461:SF375">
    <property type="entry name" value="THYROXINE-BINDING GLOBULIN"/>
    <property type="match status" value="1"/>
</dbReference>
<organism evidence="11 12">
    <name type="scientific">Mola mola</name>
    <name type="common">Ocean sunfish</name>
    <name type="synonym">Tetraodon mola</name>
    <dbReference type="NCBI Taxonomy" id="94237"/>
    <lineage>
        <taxon>Eukaryota</taxon>
        <taxon>Metazoa</taxon>
        <taxon>Chordata</taxon>
        <taxon>Craniata</taxon>
        <taxon>Vertebrata</taxon>
        <taxon>Euteleostomi</taxon>
        <taxon>Actinopterygii</taxon>
        <taxon>Neopterygii</taxon>
        <taxon>Teleostei</taxon>
        <taxon>Neoteleostei</taxon>
        <taxon>Acanthomorphata</taxon>
        <taxon>Eupercaria</taxon>
        <taxon>Tetraodontiformes</taxon>
        <taxon>Molidae</taxon>
        <taxon>Mola</taxon>
    </lineage>
</organism>
<dbReference type="Proteomes" id="UP000261620">
    <property type="component" value="Unplaced"/>
</dbReference>
<dbReference type="SUPFAM" id="SSF56574">
    <property type="entry name" value="Serpins"/>
    <property type="match status" value="1"/>
</dbReference>
<dbReference type="STRING" id="94237.ENSMMOP00000020553"/>